<proteinExistence type="predicted"/>
<comment type="caution">
    <text evidence="2">The sequence shown here is derived from an EMBL/GenBank/DDBJ whole genome shotgun (WGS) entry which is preliminary data.</text>
</comment>
<dbReference type="InterPro" id="IPR009078">
    <property type="entry name" value="Ferritin-like_SF"/>
</dbReference>
<protein>
    <submittedName>
        <fullName evidence="2">DUF892 family protein</fullName>
    </submittedName>
</protein>
<sequence>MKNLNDLLASEIKDIYAAEKLLLEAIPTIQEAATHKKLKKQLANLLNKTEKQYSRIQKICTTLEINPGSTKCKPIEEMLNECNAVLDSNSSEEIRDTLIVSYARKIEHYLISVYETSYRYAKELKLKKIKKKLKKSRDEKILSEQKFLKIFKKKLLAKANTSK</sequence>
<dbReference type="PANTHER" id="PTHR30565">
    <property type="entry name" value="PROTEIN YCIF"/>
    <property type="match status" value="1"/>
</dbReference>
<evidence type="ECO:0000313" key="3">
    <source>
        <dbReference type="Proteomes" id="UP001597438"/>
    </source>
</evidence>
<dbReference type="SUPFAM" id="SSF47240">
    <property type="entry name" value="Ferritin-like"/>
    <property type="match status" value="1"/>
</dbReference>
<evidence type="ECO:0000256" key="1">
    <source>
        <dbReference type="SAM" id="Coils"/>
    </source>
</evidence>
<dbReference type="InterPro" id="IPR010287">
    <property type="entry name" value="DUF892_YciF-like"/>
</dbReference>
<dbReference type="InterPro" id="IPR047114">
    <property type="entry name" value="YciF"/>
</dbReference>
<dbReference type="RefSeq" id="WP_251740357.1">
    <property type="nucleotide sequence ID" value="NZ_JBHUOJ010000007.1"/>
</dbReference>
<reference evidence="3" key="1">
    <citation type="journal article" date="2019" name="Int. J. Syst. Evol. Microbiol.">
        <title>The Global Catalogue of Microorganisms (GCM) 10K type strain sequencing project: providing services to taxonomists for standard genome sequencing and annotation.</title>
        <authorList>
            <consortium name="The Broad Institute Genomics Platform"/>
            <consortium name="The Broad Institute Genome Sequencing Center for Infectious Disease"/>
            <person name="Wu L."/>
            <person name="Ma J."/>
        </authorList>
    </citation>
    <scope>NUCLEOTIDE SEQUENCE [LARGE SCALE GENOMIC DNA]</scope>
    <source>
        <strain evidence="3">KCTC 52925</strain>
    </source>
</reference>
<dbReference type="Proteomes" id="UP001597438">
    <property type="component" value="Unassembled WGS sequence"/>
</dbReference>
<organism evidence="2 3">
    <name type="scientific">Christiangramia antarctica</name>
    <dbReference type="NCBI Taxonomy" id="2058158"/>
    <lineage>
        <taxon>Bacteria</taxon>
        <taxon>Pseudomonadati</taxon>
        <taxon>Bacteroidota</taxon>
        <taxon>Flavobacteriia</taxon>
        <taxon>Flavobacteriales</taxon>
        <taxon>Flavobacteriaceae</taxon>
        <taxon>Christiangramia</taxon>
    </lineage>
</organism>
<dbReference type="InterPro" id="IPR012347">
    <property type="entry name" value="Ferritin-like"/>
</dbReference>
<keyword evidence="1" id="KW-0175">Coiled coil</keyword>
<feature type="coiled-coil region" evidence="1">
    <location>
        <begin position="32"/>
        <end position="59"/>
    </location>
</feature>
<evidence type="ECO:0000313" key="2">
    <source>
        <dbReference type="EMBL" id="MFD2832306.1"/>
    </source>
</evidence>
<dbReference type="Pfam" id="PF05974">
    <property type="entry name" value="DUF892"/>
    <property type="match status" value="1"/>
</dbReference>
<gene>
    <name evidence="2" type="ORF">ACFSYS_03345</name>
</gene>
<dbReference type="Gene3D" id="1.20.1260.10">
    <property type="match status" value="1"/>
</dbReference>
<keyword evidence="3" id="KW-1185">Reference proteome</keyword>
<dbReference type="PANTHER" id="PTHR30565:SF9">
    <property type="entry name" value="PROTEIN YCIF"/>
    <property type="match status" value="1"/>
</dbReference>
<dbReference type="EMBL" id="JBHUOJ010000007">
    <property type="protein sequence ID" value="MFD2832306.1"/>
    <property type="molecule type" value="Genomic_DNA"/>
</dbReference>
<accession>A0ABW5WZS3</accession>
<name>A0ABW5WZS3_9FLAO</name>